<dbReference type="AlphaFoldDB" id="A0A0D0DHR1"/>
<accession>A0A0D0DHR1</accession>
<dbReference type="EMBL" id="KN825885">
    <property type="protein sequence ID" value="KIK81009.1"/>
    <property type="molecule type" value="Genomic_DNA"/>
</dbReference>
<evidence type="ECO:0000313" key="2">
    <source>
        <dbReference type="EMBL" id="KIK81009.1"/>
    </source>
</evidence>
<dbReference type="Pfam" id="PF14223">
    <property type="entry name" value="Retrotran_gag_2"/>
    <property type="match status" value="1"/>
</dbReference>
<dbReference type="InParanoid" id="A0A0D0DHR1"/>
<feature type="non-terminal residue" evidence="2">
    <location>
        <position position="1"/>
    </location>
</feature>
<protein>
    <recommendedName>
        <fullName evidence="4">DUF4219 domain-containing protein</fullName>
    </recommendedName>
</protein>
<evidence type="ECO:0000313" key="3">
    <source>
        <dbReference type="Proteomes" id="UP000054538"/>
    </source>
</evidence>
<sequence>PIHHPRLFLNTPSLSSLLYTPIFCFHPLSISYLLAPIVSIEHSHRIQALSGTNYTTWAEEMKALLRSKGLWMLVDGRETRPSAAGKEQTKWDLEQDKAAGELMLNLHHDQRVHIREHQDNPAAAWTALKALYVQQKPGTYFVAYDKFFSIWKHQEEFLSAVTARVDQAMSRIQELHPSSFTLKDLDDELSCMAMIRSLGKDYYHFTPSLSLLSTLDKSTIKAAFQAEYINCRPSPDGTEPISGDSVLAATAGACGCSPNAPCDFCEKPGHCDHKCYARQRAKEAHKASKHSGKGKRANQAQGGVDLLEHGI</sequence>
<feature type="compositionally biased region" description="Basic residues" evidence="1">
    <location>
        <begin position="287"/>
        <end position="296"/>
    </location>
</feature>
<dbReference type="OrthoDB" id="2673624at2759"/>
<keyword evidence="3" id="KW-1185">Reference proteome</keyword>
<feature type="region of interest" description="Disordered" evidence="1">
    <location>
        <begin position="286"/>
        <end position="311"/>
    </location>
</feature>
<dbReference type="Proteomes" id="UP000054538">
    <property type="component" value="Unassembled WGS sequence"/>
</dbReference>
<dbReference type="HOGENOM" id="CLU_052380_1_0_1"/>
<proteinExistence type="predicted"/>
<organism evidence="2 3">
    <name type="scientific">Paxillus rubicundulus Ve08.2h10</name>
    <dbReference type="NCBI Taxonomy" id="930991"/>
    <lineage>
        <taxon>Eukaryota</taxon>
        <taxon>Fungi</taxon>
        <taxon>Dikarya</taxon>
        <taxon>Basidiomycota</taxon>
        <taxon>Agaricomycotina</taxon>
        <taxon>Agaricomycetes</taxon>
        <taxon>Agaricomycetidae</taxon>
        <taxon>Boletales</taxon>
        <taxon>Paxilineae</taxon>
        <taxon>Paxillaceae</taxon>
        <taxon>Paxillus</taxon>
    </lineage>
</organism>
<gene>
    <name evidence="2" type="ORF">PAXRUDRAFT_763655</name>
</gene>
<reference evidence="2 3" key="1">
    <citation type="submission" date="2014-04" db="EMBL/GenBank/DDBJ databases">
        <authorList>
            <consortium name="DOE Joint Genome Institute"/>
            <person name="Kuo A."/>
            <person name="Kohler A."/>
            <person name="Jargeat P."/>
            <person name="Nagy L.G."/>
            <person name="Floudas D."/>
            <person name="Copeland A."/>
            <person name="Barry K.W."/>
            <person name="Cichocki N."/>
            <person name="Veneault-Fourrey C."/>
            <person name="LaButti K."/>
            <person name="Lindquist E.A."/>
            <person name="Lipzen A."/>
            <person name="Lundell T."/>
            <person name="Morin E."/>
            <person name="Murat C."/>
            <person name="Sun H."/>
            <person name="Tunlid A."/>
            <person name="Henrissat B."/>
            <person name="Grigoriev I.V."/>
            <person name="Hibbett D.S."/>
            <person name="Martin F."/>
            <person name="Nordberg H.P."/>
            <person name="Cantor M.N."/>
            <person name="Hua S.X."/>
        </authorList>
    </citation>
    <scope>NUCLEOTIDE SEQUENCE [LARGE SCALE GENOMIC DNA]</scope>
    <source>
        <strain evidence="2 3">Ve08.2h10</strain>
    </source>
</reference>
<evidence type="ECO:0000256" key="1">
    <source>
        <dbReference type="SAM" id="MobiDB-lite"/>
    </source>
</evidence>
<evidence type="ECO:0008006" key="4">
    <source>
        <dbReference type="Google" id="ProtNLM"/>
    </source>
</evidence>
<name>A0A0D0DHR1_9AGAM</name>
<reference evidence="3" key="2">
    <citation type="submission" date="2015-01" db="EMBL/GenBank/DDBJ databases">
        <title>Evolutionary Origins and Diversification of the Mycorrhizal Mutualists.</title>
        <authorList>
            <consortium name="DOE Joint Genome Institute"/>
            <consortium name="Mycorrhizal Genomics Consortium"/>
            <person name="Kohler A."/>
            <person name="Kuo A."/>
            <person name="Nagy L.G."/>
            <person name="Floudas D."/>
            <person name="Copeland A."/>
            <person name="Barry K.W."/>
            <person name="Cichocki N."/>
            <person name="Veneault-Fourrey C."/>
            <person name="LaButti K."/>
            <person name="Lindquist E.A."/>
            <person name="Lipzen A."/>
            <person name="Lundell T."/>
            <person name="Morin E."/>
            <person name="Murat C."/>
            <person name="Riley R."/>
            <person name="Ohm R."/>
            <person name="Sun H."/>
            <person name="Tunlid A."/>
            <person name="Henrissat B."/>
            <person name="Grigoriev I.V."/>
            <person name="Hibbett D.S."/>
            <person name="Martin F."/>
        </authorList>
    </citation>
    <scope>NUCLEOTIDE SEQUENCE [LARGE SCALE GENOMIC DNA]</scope>
    <source>
        <strain evidence="3">Ve08.2h10</strain>
    </source>
</reference>
<dbReference type="STRING" id="930991.A0A0D0DHR1"/>